<dbReference type="Proteomes" id="UP001422074">
    <property type="component" value="Unassembled WGS sequence"/>
</dbReference>
<evidence type="ECO:0000256" key="1">
    <source>
        <dbReference type="SAM" id="MobiDB-lite"/>
    </source>
</evidence>
<protein>
    <recommendedName>
        <fullName evidence="4">RNA polymerase sigma-70 region 2 domain-containing protein</fullName>
    </recommendedName>
</protein>
<evidence type="ECO:0000313" key="3">
    <source>
        <dbReference type="Proteomes" id="UP001422074"/>
    </source>
</evidence>
<gene>
    <name evidence="2" type="ORF">ABCQ75_07160</name>
</gene>
<sequence>MSTSAHAGRADAGQSRLGQSSPDGQSRLGQSRLAGVDAPSMLRMARESASYWERRHGLARRTAAVDADDLAQEALVQVLTRLEGGGHADDLRQLINAVAANIAVRAADPVFRAEDRRARRELARKVEAFGASHLRSPSPRELEALAREVDAEWHDPRHRPSRGWEVPPRPLLSLDAPVEGADGTALGTLVPSAVPGGGEGHLRRGADGGPGGAVERFLEADEAPGAAMRAQARRLAWNGLAALEGVPEAVEGLLSQRQVTKSRAIVAACGVLAACEDWRRDLDTDARAALFAPFGPLGFADEERVVEWLDRFSEDRAFALWDSALGYANRRLSLPRNAA</sequence>
<feature type="compositionally biased region" description="Polar residues" evidence="1">
    <location>
        <begin position="16"/>
        <end position="29"/>
    </location>
</feature>
<dbReference type="RefSeq" id="WP_345884260.1">
    <property type="nucleotide sequence ID" value="NZ_JBDFRB010000005.1"/>
</dbReference>
<evidence type="ECO:0008006" key="4">
    <source>
        <dbReference type="Google" id="ProtNLM"/>
    </source>
</evidence>
<keyword evidence="3" id="KW-1185">Reference proteome</keyword>
<reference evidence="2 3" key="1">
    <citation type="submission" date="2024-05" db="EMBL/GenBank/DDBJ databases">
        <title>Sinomonas sp. nov., isolated from a waste landfill.</title>
        <authorList>
            <person name="Zhao Y."/>
        </authorList>
    </citation>
    <scope>NUCLEOTIDE SEQUENCE [LARGE SCALE GENOMIC DNA]</scope>
    <source>
        <strain evidence="2 3">CCTCC AB2014300</strain>
    </source>
</reference>
<proteinExistence type="predicted"/>
<dbReference type="EMBL" id="JBDFRB010000005">
    <property type="protein sequence ID" value="MEN2744316.1"/>
    <property type="molecule type" value="Genomic_DNA"/>
</dbReference>
<evidence type="ECO:0000313" key="2">
    <source>
        <dbReference type="EMBL" id="MEN2744316.1"/>
    </source>
</evidence>
<comment type="caution">
    <text evidence="2">The sequence shown here is derived from an EMBL/GenBank/DDBJ whole genome shotgun (WGS) entry which is preliminary data.</text>
</comment>
<name>A0ABU9WYQ6_9MICC</name>
<organism evidence="2 3">
    <name type="scientific">Sinomonas halotolerans</name>
    <dbReference type="NCBI Taxonomy" id="1644133"/>
    <lineage>
        <taxon>Bacteria</taxon>
        <taxon>Bacillati</taxon>
        <taxon>Actinomycetota</taxon>
        <taxon>Actinomycetes</taxon>
        <taxon>Micrococcales</taxon>
        <taxon>Micrococcaceae</taxon>
        <taxon>Sinomonas</taxon>
    </lineage>
</organism>
<accession>A0ABU9WYQ6</accession>
<feature type="region of interest" description="Disordered" evidence="1">
    <location>
        <begin position="1"/>
        <end position="40"/>
    </location>
</feature>